<dbReference type="Proteomes" id="UP001519343">
    <property type="component" value="Unassembled WGS sequence"/>
</dbReference>
<comment type="subcellular location">
    <subcellularLocation>
        <location evidence="1">Cell surface</location>
    </subcellularLocation>
</comment>
<name>A0ABS4GIY7_9BACL</name>
<dbReference type="InterPro" id="IPR012902">
    <property type="entry name" value="N_methyl_site"/>
</dbReference>
<dbReference type="RefSeq" id="WP_209808039.1">
    <property type="nucleotide sequence ID" value="NZ_JAGGKT010000001.1"/>
</dbReference>
<keyword evidence="5" id="KW-1185">Reference proteome</keyword>
<evidence type="ECO:0000313" key="5">
    <source>
        <dbReference type="Proteomes" id="UP001519343"/>
    </source>
</evidence>
<evidence type="ECO:0000256" key="1">
    <source>
        <dbReference type="ARBA" id="ARBA00004241"/>
    </source>
</evidence>
<accession>A0ABS4GIY7</accession>
<dbReference type="Pfam" id="PF07963">
    <property type="entry name" value="N_methyl"/>
    <property type="match status" value="1"/>
</dbReference>
<dbReference type="PROSITE" id="PS00409">
    <property type="entry name" value="PROKAR_NTER_METHYL"/>
    <property type="match status" value="1"/>
</dbReference>
<feature type="transmembrane region" description="Helical" evidence="3">
    <location>
        <begin position="12"/>
        <end position="34"/>
    </location>
</feature>
<keyword evidence="3" id="KW-1133">Transmembrane helix</keyword>
<keyword evidence="3" id="KW-0812">Transmembrane</keyword>
<evidence type="ECO:0000256" key="2">
    <source>
        <dbReference type="ARBA" id="ARBA00023287"/>
    </source>
</evidence>
<dbReference type="NCBIfam" id="TIGR02532">
    <property type="entry name" value="IV_pilin_GFxxxE"/>
    <property type="match status" value="1"/>
</dbReference>
<evidence type="ECO:0000256" key="3">
    <source>
        <dbReference type="SAM" id="Phobius"/>
    </source>
</evidence>
<comment type="caution">
    <text evidence="4">The sequence shown here is derived from an EMBL/GenBank/DDBJ whole genome shotgun (WGS) entry which is preliminary data.</text>
</comment>
<dbReference type="EMBL" id="JAGGKT010000001">
    <property type="protein sequence ID" value="MBP1930219.1"/>
    <property type="molecule type" value="Genomic_DNA"/>
</dbReference>
<reference evidence="4 5" key="1">
    <citation type="submission" date="2021-03" db="EMBL/GenBank/DDBJ databases">
        <title>Genomic Encyclopedia of Type Strains, Phase IV (KMG-IV): sequencing the most valuable type-strain genomes for metagenomic binning, comparative biology and taxonomic classification.</title>
        <authorList>
            <person name="Goeker M."/>
        </authorList>
    </citation>
    <scope>NUCLEOTIDE SEQUENCE [LARGE SCALE GENOMIC DNA]</scope>
    <source>
        <strain evidence="4 5">DSM 24738</strain>
    </source>
</reference>
<keyword evidence="3" id="KW-0472">Membrane</keyword>
<sequence>MNQSLNQKGFTLIEVLVSIVLFSVVLMLFSTYFINSFSLSKRQDSELIAMNIAKQIAEQWKSEEGDLSSPSASILKPVDSDLATIGLADKTQLGYNDLQKLVGYTLVLPSEKMNDRTYEPHITIQSLNRDPDETMDLSPIIIIEVAIYSTVTKQPLATLTTAIGHETKG</sequence>
<evidence type="ECO:0000313" key="4">
    <source>
        <dbReference type="EMBL" id="MBP1930219.1"/>
    </source>
</evidence>
<keyword evidence="2" id="KW-0178">Competence</keyword>
<gene>
    <name evidence="4" type="ORF">J2Z37_000206</name>
</gene>
<proteinExistence type="predicted"/>
<organism evidence="4 5">
    <name type="scientific">Ammoniphilus resinae</name>
    <dbReference type="NCBI Taxonomy" id="861532"/>
    <lineage>
        <taxon>Bacteria</taxon>
        <taxon>Bacillati</taxon>
        <taxon>Bacillota</taxon>
        <taxon>Bacilli</taxon>
        <taxon>Bacillales</taxon>
        <taxon>Paenibacillaceae</taxon>
        <taxon>Aneurinibacillus group</taxon>
        <taxon>Ammoniphilus</taxon>
    </lineage>
</organism>
<protein>
    <submittedName>
        <fullName evidence="4">Prepilin-type N-terminal cleavage/methylation domain-containing protein</fullName>
    </submittedName>
</protein>